<dbReference type="Gene3D" id="1.25.40.10">
    <property type="entry name" value="Tetratricopeptide repeat domain"/>
    <property type="match status" value="1"/>
</dbReference>
<dbReference type="GO" id="GO:0035556">
    <property type="term" value="P:intracellular signal transduction"/>
    <property type="evidence" value="ECO:0007669"/>
    <property type="project" value="InterPro"/>
</dbReference>
<dbReference type="PANTHER" id="PTHR43081:SF19">
    <property type="entry name" value="PH-SENSITIVE ADENYLATE CYCLASE RV1264"/>
    <property type="match status" value="1"/>
</dbReference>
<dbReference type="GO" id="GO:0006171">
    <property type="term" value="P:cAMP biosynthetic process"/>
    <property type="evidence" value="ECO:0007669"/>
    <property type="project" value="TreeGrafter"/>
</dbReference>
<dbReference type="AlphaFoldDB" id="A0A2T5BC91"/>
<dbReference type="PANTHER" id="PTHR43081">
    <property type="entry name" value="ADENYLATE CYCLASE, TERMINAL-DIFFERENTIATION SPECIFIC-RELATED"/>
    <property type="match status" value="1"/>
</dbReference>
<dbReference type="EMBL" id="PZZZ01000003">
    <property type="protein sequence ID" value="PTM96607.1"/>
    <property type="molecule type" value="Genomic_DNA"/>
</dbReference>
<dbReference type="OrthoDB" id="9807521at2"/>
<dbReference type="SUPFAM" id="SSF48452">
    <property type="entry name" value="TPR-like"/>
    <property type="match status" value="1"/>
</dbReference>
<protein>
    <submittedName>
        <fullName evidence="3">Tetratricopeptide repeat protein</fullName>
    </submittedName>
</protein>
<evidence type="ECO:0000256" key="1">
    <source>
        <dbReference type="PROSITE-ProRule" id="PRU00339"/>
    </source>
</evidence>
<sequence>MERTLAVILAADVASYSRLVAADEEGTLAILRTYRTTIADLVAEHGGRIFNAAGDSVVVEFRSAVQAVRAGVAIQRALNRRNADLEAGRRLEFRIGINLGDVVTDDDNLLGDGVNIAARLQEIAAPAGICISGQDTPEHFAEAIEWNRRAIALDPNFARAHMMLARTLYSRCFHGLSDDVARDGEELCEAAEQAISLDSHDPYSNYALCLARFVQHKGQLAVEAAQRAIDLNPNLALAHMALGWSRIFAGHFAAALEPLSMAMRLSPNDPLTYLFLNRIALVHYHLGNHDEAIRCSERSLSIRRGYFNRVVLLASLGQRGRGEETGELVAETMESAPADLSGYWRAFAPYVRDSDYRHFIDGLRKSGMPIDF</sequence>
<reference evidence="3 4" key="1">
    <citation type="submission" date="2018-04" db="EMBL/GenBank/DDBJ databases">
        <title>Genomic Encyclopedia of Type Strains, Phase IV (KMG-IV): sequencing the most valuable type-strain genomes for metagenomic binning, comparative biology and taxonomic classification.</title>
        <authorList>
            <person name="Goeker M."/>
        </authorList>
    </citation>
    <scope>NUCLEOTIDE SEQUENCE [LARGE SCALE GENOMIC DNA]</scope>
    <source>
        <strain evidence="3 4">DSM 7138</strain>
    </source>
</reference>
<dbReference type="SUPFAM" id="SSF55073">
    <property type="entry name" value="Nucleotide cyclase"/>
    <property type="match status" value="1"/>
</dbReference>
<dbReference type="Gene3D" id="3.30.70.1230">
    <property type="entry name" value="Nucleotide cyclase"/>
    <property type="match status" value="1"/>
</dbReference>
<feature type="repeat" description="TPR" evidence="1">
    <location>
        <begin position="236"/>
        <end position="269"/>
    </location>
</feature>
<dbReference type="SMART" id="SM00028">
    <property type="entry name" value="TPR"/>
    <property type="match status" value="3"/>
</dbReference>
<gene>
    <name evidence="3" type="ORF">C7449_103628</name>
</gene>
<dbReference type="InterPro" id="IPR001054">
    <property type="entry name" value="A/G_cyclase"/>
</dbReference>
<dbReference type="InterPro" id="IPR050697">
    <property type="entry name" value="Adenylyl/Guanylyl_Cyclase_3/4"/>
</dbReference>
<feature type="domain" description="Guanylate cyclase" evidence="2">
    <location>
        <begin position="7"/>
        <end position="121"/>
    </location>
</feature>
<dbReference type="PROSITE" id="PS50005">
    <property type="entry name" value="TPR"/>
    <property type="match status" value="1"/>
</dbReference>
<dbReference type="CDD" id="cd07302">
    <property type="entry name" value="CHD"/>
    <property type="match status" value="1"/>
</dbReference>
<keyword evidence="1" id="KW-0802">TPR repeat</keyword>
<dbReference type="Pfam" id="PF13181">
    <property type="entry name" value="TPR_8"/>
    <property type="match status" value="1"/>
</dbReference>
<accession>A0A2T5BC91</accession>
<dbReference type="Proteomes" id="UP000241247">
    <property type="component" value="Unassembled WGS sequence"/>
</dbReference>
<dbReference type="InterPro" id="IPR029787">
    <property type="entry name" value="Nucleotide_cyclase"/>
</dbReference>
<keyword evidence="4" id="KW-1185">Reference proteome</keyword>
<organism evidence="3 4">
    <name type="scientific">Mycoplana dimorpha</name>
    <dbReference type="NCBI Taxonomy" id="28320"/>
    <lineage>
        <taxon>Bacteria</taxon>
        <taxon>Pseudomonadati</taxon>
        <taxon>Pseudomonadota</taxon>
        <taxon>Alphaproteobacteria</taxon>
        <taxon>Hyphomicrobiales</taxon>
        <taxon>Rhizobiaceae</taxon>
        <taxon>Mycoplana</taxon>
    </lineage>
</organism>
<dbReference type="InterPro" id="IPR019734">
    <property type="entry name" value="TPR_rpt"/>
</dbReference>
<comment type="caution">
    <text evidence="3">The sequence shown here is derived from an EMBL/GenBank/DDBJ whole genome shotgun (WGS) entry which is preliminary data.</text>
</comment>
<evidence type="ECO:0000313" key="3">
    <source>
        <dbReference type="EMBL" id="PTM96607.1"/>
    </source>
</evidence>
<dbReference type="PROSITE" id="PS50125">
    <property type="entry name" value="GUANYLATE_CYCLASE_2"/>
    <property type="match status" value="1"/>
</dbReference>
<dbReference type="GO" id="GO:0004016">
    <property type="term" value="F:adenylate cyclase activity"/>
    <property type="evidence" value="ECO:0007669"/>
    <property type="project" value="UniProtKB-ARBA"/>
</dbReference>
<proteinExistence type="predicted"/>
<name>A0A2T5BC91_MYCDI</name>
<dbReference type="InterPro" id="IPR011990">
    <property type="entry name" value="TPR-like_helical_dom_sf"/>
</dbReference>
<evidence type="ECO:0000259" key="2">
    <source>
        <dbReference type="PROSITE" id="PS50125"/>
    </source>
</evidence>
<evidence type="ECO:0000313" key="4">
    <source>
        <dbReference type="Proteomes" id="UP000241247"/>
    </source>
</evidence>